<evidence type="ECO:0000313" key="1">
    <source>
        <dbReference type="EMBL" id="KAI0063875.1"/>
    </source>
</evidence>
<reference evidence="1" key="1">
    <citation type="submission" date="2021-03" db="EMBL/GenBank/DDBJ databases">
        <authorList>
            <consortium name="DOE Joint Genome Institute"/>
            <person name="Ahrendt S."/>
            <person name="Looney B.P."/>
            <person name="Miyauchi S."/>
            <person name="Morin E."/>
            <person name="Drula E."/>
            <person name="Courty P.E."/>
            <person name="Chicoki N."/>
            <person name="Fauchery L."/>
            <person name="Kohler A."/>
            <person name="Kuo A."/>
            <person name="Labutti K."/>
            <person name="Pangilinan J."/>
            <person name="Lipzen A."/>
            <person name="Riley R."/>
            <person name="Andreopoulos W."/>
            <person name="He G."/>
            <person name="Johnson J."/>
            <person name="Barry K.W."/>
            <person name="Grigoriev I.V."/>
            <person name="Nagy L."/>
            <person name="Hibbett D."/>
            <person name="Henrissat B."/>
            <person name="Matheny P.B."/>
            <person name="Labbe J."/>
            <person name="Martin F."/>
        </authorList>
    </citation>
    <scope>NUCLEOTIDE SEQUENCE</scope>
    <source>
        <strain evidence="1">HHB10654</strain>
    </source>
</reference>
<accession>A0ACB8T539</accession>
<sequence>MTCADGAVRRIFPILASYVADYPEQCLVTCSKSTTCPKCRCKANDLGEKRPAQDRDPTWTLGVIGEAKASASSEDAYFKACMAEEVSGGVPNPFWKDLPYTDIHMSMTPDVLHQLYQGVFKYILDWTSTAFNKEELDACVRSLPPAFGVRHFKNGISGLSQVTGSERKDMARILLACLAGKLAKPVLLATRSILDFIYLAQYPSHTDTTLKYMKDALDNYLKHRDIFIQLGLRDDFNIPKFHSLLHYVVSIQRFGTTDNYNTEMFERFHIDFAKEGWRASNHRDERPQMILWLTRREKVAMFTDYLDYMASLPPVQSTAEENTGNSKIQITKNPSKAGQDLRKIEETHYTTGFSRSLKEYLNSFIAGRSLHENVSRHPLPFNRLDVYHSFRFDRGELGHTEAVPSSRGNKEVVHARPKKGKQVARFDTVVVYVDDTVGESTGLQGESSSSITLYCRF</sequence>
<dbReference type="EMBL" id="MU277201">
    <property type="protein sequence ID" value="KAI0063875.1"/>
    <property type="molecule type" value="Genomic_DNA"/>
</dbReference>
<evidence type="ECO:0000313" key="2">
    <source>
        <dbReference type="Proteomes" id="UP000814140"/>
    </source>
</evidence>
<comment type="caution">
    <text evidence="1">The sequence shown here is derived from an EMBL/GenBank/DDBJ whole genome shotgun (WGS) entry which is preliminary data.</text>
</comment>
<name>A0ACB8T539_9AGAM</name>
<reference evidence="1" key="2">
    <citation type="journal article" date="2022" name="New Phytol.">
        <title>Evolutionary transition to the ectomycorrhizal habit in the genomes of a hyperdiverse lineage of mushroom-forming fungi.</title>
        <authorList>
            <person name="Looney B."/>
            <person name="Miyauchi S."/>
            <person name="Morin E."/>
            <person name="Drula E."/>
            <person name="Courty P.E."/>
            <person name="Kohler A."/>
            <person name="Kuo A."/>
            <person name="LaButti K."/>
            <person name="Pangilinan J."/>
            <person name="Lipzen A."/>
            <person name="Riley R."/>
            <person name="Andreopoulos W."/>
            <person name="He G."/>
            <person name="Johnson J."/>
            <person name="Nolan M."/>
            <person name="Tritt A."/>
            <person name="Barry K.W."/>
            <person name="Grigoriev I.V."/>
            <person name="Nagy L.G."/>
            <person name="Hibbett D."/>
            <person name="Henrissat B."/>
            <person name="Matheny P.B."/>
            <person name="Labbe J."/>
            <person name="Martin F.M."/>
        </authorList>
    </citation>
    <scope>NUCLEOTIDE SEQUENCE</scope>
    <source>
        <strain evidence="1">HHB10654</strain>
    </source>
</reference>
<proteinExistence type="predicted"/>
<gene>
    <name evidence="1" type="ORF">BV25DRAFT_1801568</name>
</gene>
<organism evidence="1 2">
    <name type="scientific">Artomyces pyxidatus</name>
    <dbReference type="NCBI Taxonomy" id="48021"/>
    <lineage>
        <taxon>Eukaryota</taxon>
        <taxon>Fungi</taxon>
        <taxon>Dikarya</taxon>
        <taxon>Basidiomycota</taxon>
        <taxon>Agaricomycotina</taxon>
        <taxon>Agaricomycetes</taxon>
        <taxon>Russulales</taxon>
        <taxon>Auriscalpiaceae</taxon>
        <taxon>Artomyces</taxon>
    </lineage>
</organism>
<dbReference type="Proteomes" id="UP000814140">
    <property type="component" value="Unassembled WGS sequence"/>
</dbReference>
<keyword evidence="2" id="KW-1185">Reference proteome</keyword>
<protein>
    <submittedName>
        <fullName evidence="1">Uncharacterized protein</fullName>
    </submittedName>
</protein>